<dbReference type="PATRIC" id="fig|993516.3.peg.5923"/>
<dbReference type="AlphaFoldDB" id="L7C973"/>
<evidence type="ECO:0000313" key="9">
    <source>
        <dbReference type="Proteomes" id="UP000010959"/>
    </source>
</evidence>
<reference evidence="8 9" key="1">
    <citation type="journal article" date="2013" name="Mar. Genomics">
        <title>Expression of sulfatases in Rhodopirellula baltica and the diversity of sulfatases in the genus Rhodopirellula.</title>
        <authorList>
            <person name="Wegner C.E."/>
            <person name="Richter-Heitmann T."/>
            <person name="Klindworth A."/>
            <person name="Klockow C."/>
            <person name="Richter M."/>
            <person name="Achstetter T."/>
            <person name="Glockner F.O."/>
            <person name="Harder J."/>
        </authorList>
    </citation>
    <scope>NUCLEOTIDE SEQUENCE [LARGE SCALE GENOMIC DNA]</scope>
    <source>
        <strain evidence="8 9">SWK14</strain>
    </source>
</reference>
<evidence type="ECO:0008006" key="10">
    <source>
        <dbReference type="Google" id="ProtNLM"/>
    </source>
</evidence>
<comment type="caution">
    <text evidence="8">The sequence shown here is derived from an EMBL/GenBank/DDBJ whole genome shotgun (WGS) entry which is preliminary data.</text>
</comment>
<keyword evidence="5" id="KW-1133">Transmembrane helix</keyword>
<protein>
    <recommendedName>
        <fullName evidence="10">Xylosidase/arabinosidase</fullName>
    </recommendedName>
</protein>
<dbReference type="PANTHER" id="PTHR13572:SF4">
    <property type="entry name" value="RE57134P"/>
    <property type="match status" value="1"/>
</dbReference>
<keyword evidence="7" id="KW-0472">Membrane</keyword>
<evidence type="ECO:0000256" key="5">
    <source>
        <dbReference type="ARBA" id="ARBA00022989"/>
    </source>
</evidence>
<evidence type="ECO:0000256" key="1">
    <source>
        <dbReference type="ARBA" id="ARBA00004323"/>
    </source>
</evidence>
<accession>L7C973</accession>
<comment type="subcellular location">
    <subcellularLocation>
        <location evidence="1">Golgi apparatus membrane</location>
        <topology evidence="1">Single-pass type II membrane protein</topology>
    </subcellularLocation>
</comment>
<sequence>MNQIDIEKDQLSLIDTRVVKCFCTIAGDHHHLTMRKCVAIALLSFVHLLHVSYLANVDASEAEQSAKTFDTYHGLVMTGYQGWFNAEGDGAGKRWKHYSRKGRFEPGHCTIDFWPDVSEYRQTYETPFRHADGSAARVFSSYDASTVDLHFMWMSDYGIDGAFMQRFTHSLEDSKVANHYEVVFDSAIRAAAKYNRAISIRYDLTSMREGTSQVLLDDLDRLSHRYGFHDREASPTFLYHNGKPLIAIGGVGFSDDIAGKSDVGFLREGALLVEQLRARGYSIMLRVPAQWRTLRGEMVVQTKDRQDRLHSIIRSCDIVMPWHVGAYREESYVRGKWKNRIAEDIQWCRSNGIEYVSVLYPGFARANLRGGEDGSFRPRNQGSFYWFQASSAIDVDAKMLFVAQFDEMDEGTQIFKCSCRVPVGESPFVAYEAEIGTDHYLWLTGEIGKLLRGEKRFSTDLPSRLSASDGKDN</sequence>
<evidence type="ECO:0000313" key="8">
    <source>
        <dbReference type="EMBL" id="ELP30583.1"/>
    </source>
</evidence>
<keyword evidence="6" id="KW-0333">Golgi apparatus</keyword>
<dbReference type="PANTHER" id="PTHR13572">
    <property type="entry name" value="ENDO-ALPHA-1,2-MANNOSIDASE"/>
    <property type="match status" value="1"/>
</dbReference>
<dbReference type="InterPro" id="IPR026071">
    <property type="entry name" value="Glyco_Hydrolase_99"/>
</dbReference>
<organism evidence="8 9">
    <name type="scientific">Rhodopirellula baltica SWK14</name>
    <dbReference type="NCBI Taxonomy" id="993516"/>
    <lineage>
        <taxon>Bacteria</taxon>
        <taxon>Pseudomonadati</taxon>
        <taxon>Planctomycetota</taxon>
        <taxon>Planctomycetia</taxon>
        <taxon>Pirellulales</taxon>
        <taxon>Pirellulaceae</taxon>
        <taxon>Rhodopirellula</taxon>
    </lineage>
</organism>
<evidence type="ECO:0000256" key="3">
    <source>
        <dbReference type="ARBA" id="ARBA00022801"/>
    </source>
</evidence>
<dbReference type="Gene3D" id="3.20.20.80">
    <property type="entry name" value="Glycosidases"/>
    <property type="match status" value="1"/>
</dbReference>
<keyword evidence="3" id="KW-0378">Hydrolase</keyword>
<dbReference type="CDD" id="cd11576">
    <property type="entry name" value="GH99_GH71_like_2"/>
    <property type="match status" value="1"/>
</dbReference>
<gene>
    <name evidence="8" type="ORF">RBSWK_05535</name>
</gene>
<keyword evidence="2" id="KW-0812">Transmembrane</keyword>
<evidence type="ECO:0000256" key="6">
    <source>
        <dbReference type="ARBA" id="ARBA00023034"/>
    </source>
</evidence>
<dbReference type="GO" id="GO:0004559">
    <property type="term" value="F:alpha-mannosidase activity"/>
    <property type="evidence" value="ECO:0007669"/>
    <property type="project" value="TreeGrafter"/>
</dbReference>
<name>L7C973_RHOBT</name>
<proteinExistence type="predicted"/>
<dbReference type="RefSeq" id="WP_007340127.1">
    <property type="nucleotide sequence ID" value="NZ_AMWG01000152.1"/>
</dbReference>
<evidence type="ECO:0000256" key="7">
    <source>
        <dbReference type="ARBA" id="ARBA00023136"/>
    </source>
</evidence>
<evidence type="ECO:0000256" key="4">
    <source>
        <dbReference type="ARBA" id="ARBA00022968"/>
    </source>
</evidence>
<dbReference type="EMBL" id="AMWG01000152">
    <property type="protein sequence ID" value="ELP30583.1"/>
    <property type="molecule type" value="Genomic_DNA"/>
</dbReference>
<keyword evidence="4" id="KW-0735">Signal-anchor</keyword>
<dbReference type="Proteomes" id="UP000010959">
    <property type="component" value="Unassembled WGS sequence"/>
</dbReference>
<evidence type="ECO:0000256" key="2">
    <source>
        <dbReference type="ARBA" id="ARBA00022692"/>
    </source>
</evidence>